<dbReference type="AlphaFoldDB" id="A0A834I9W6"/>
<comment type="caution">
    <text evidence="1">The sequence shown here is derived from an EMBL/GenBank/DDBJ whole genome shotgun (WGS) entry which is preliminary data.</text>
</comment>
<sequence>MLYISWKNPGLTVLAFYTILEGKFSRLRALVQNDVFSFFSCKGIITADRHIPRKDKYQQETVQIAFNLSRKTPADPESKIISDCFSEINGLSSAKLKPVLVWT</sequence>
<dbReference type="EMBL" id="JAACXV010013193">
    <property type="protein sequence ID" value="KAF7273985.1"/>
    <property type="molecule type" value="Genomic_DNA"/>
</dbReference>
<name>A0A834I9W6_RHYFE</name>
<organism evidence="1 2">
    <name type="scientific">Rhynchophorus ferrugineus</name>
    <name type="common">Red palm weevil</name>
    <name type="synonym">Curculio ferrugineus</name>
    <dbReference type="NCBI Taxonomy" id="354439"/>
    <lineage>
        <taxon>Eukaryota</taxon>
        <taxon>Metazoa</taxon>
        <taxon>Ecdysozoa</taxon>
        <taxon>Arthropoda</taxon>
        <taxon>Hexapoda</taxon>
        <taxon>Insecta</taxon>
        <taxon>Pterygota</taxon>
        <taxon>Neoptera</taxon>
        <taxon>Endopterygota</taxon>
        <taxon>Coleoptera</taxon>
        <taxon>Polyphaga</taxon>
        <taxon>Cucujiformia</taxon>
        <taxon>Curculionidae</taxon>
        <taxon>Dryophthorinae</taxon>
        <taxon>Rhynchophorus</taxon>
    </lineage>
</organism>
<accession>A0A834I9W6</accession>
<keyword evidence="2" id="KW-1185">Reference proteome</keyword>
<protein>
    <submittedName>
        <fullName evidence="1">Uncharacterized protein</fullName>
    </submittedName>
</protein>
<gene>
    <name evidence="1" type="ORF">GWI33_013330</name>
</gene>
<evidence type="ECO:0000313" key="2">
    <source>
        <dbReference type="Proteomes" id="UP000625711"/>
    </source>
</evidence>
<dbReference type="Proteomes" id="UP000625711">
    <property type="component" value="Unassembled WGS sequence"/>
</dbReference>
<evidence type="ECO:0000313" key="1">
    <source>
        <dbReference type="EMBL" id="KAF7273985.1"/>
    </source>
</evidence>
<proteinExistence type="predicted"/>
<reference evidence="1" key="1">
    <citation type="submission" date="2020-08" db="EMBL/GenBank/DDBJ databases">
        <title>Genome sequencing and assembly of the red palm weevil Rhynchophorus ferrugineus.</title>
        <authorList>
            <person name="Dias G.B."/>
            <person name="Bergman C.M."/>
            <person name="Manee M."/>
        </authorList>
    </citation>
    <scope>NUCLEOTIDE SEQUENCE</scope>
    <source>
        <strain evidence="1">AA-2017</strain>
        <tissue evidence="1">Whole larva</tissue>
    </source>
</reference>